<evidence type="ECO:0000259" key="1">
    <source>
        <dbReference type="Pfam" id="PF08279"/>
    </source>
</evidence>
<keyword evidence="3" id="KW-1185">Reference proteome</keyword>
<feature type="domain" description="Helix-turn-helix type 11" evidence="1">
    <location>
        <begin position="23"/>
        <end position="56"/>
    </location>
</feature>
<evidence type="ECO:0000313" key="2">
    <source>
        <dbReference type="EMBL" id="GET32802.1"/>
    </source>
</evidence>
<dbReference type="AlphaFoldDB" id="A0A5M4AY27"/>
<evidence type="ECO:0000313" key="3">
    <source>
        <dbReference type="Proteomes" id="UP000391834"/>
    </source>
</evidence>
<dbReference type="EMBL" id="BLAX01000001">
    <property type="protein sequence ID" value="GET32802.1"/>
    <property type="molecule type" value="Genomic_DNA"/>
</dbReference>
<accession>A0A5M4AY27</accession>
<name>A0A5M4AY27_9BACT</name>
<dbReference type="Proteomes" id="UP000391834">
    <property type="component" value="Unassembled WGS sequence"/>
</dbReference>
<gene>
    <name evidence="2" type="ORF">PbJCM13498_16650</name>
</gene>
<protein>
    <recommendedName>
        <fullName evidence="1">Helix-turn-helix type 11 domain-containing protein</fullName>
    </recommendedName>
</protein>
<proteinExistence type="predicted"/>
<dbReference type="InterPro" id="IPR013196">
    <property type="entry name" value="HTH_11"/>
</dbReference>
<dbReference type="Gene3D" id="1.10.10.10">
    <property type="entry name" value="Winged helix-like DNA-binding domain superfamily/Winged helix DNA-binding domain"/>
    <property type="match status" value="1"/>
</dbReference>
<dbReference type="InterPro" id="IPR036388">
    <property type="entry name" value="WH-like_DNA-bd_sf"/>
</dbReference>
<comment type="caution">
    <text evidence="2">The sequence shown here is derived from an EMBL/GenBank/DDBJ whole genome shotgun (WGS) entry which is preliminary data.</text>
</comment>
<dbReference type="Pfam" id="PF08279">
    <property type="entry name" value="HTH_11"/>
    <property type="match status" value="1"/>
</dbReference>
<sequence>MKMVDVLERMEESIHQASTGAPDEFARRLGISTRTLYNYLHFLRDRGAPILYSRARETYYYEFPGKMMIKFEPE</sequence>
<dbReference type="SUPFAM" id="SSF46785">
    <property type="entry name" value="Winged helix' DNA-binding domain"/>
    <property type="match status" value="1"/>
</dbReference>
<organism evidence="2 3">
    <name type="scientific">Prolixibacter bellariivorans</name>
    <dbReference type="NCBI Taxonomy" id="314319"/>
    <lineage>
        <taxon>Bacteria</taxon>
        <taxon>Pseudomonadati</taxon>
        <taxon>Bacteroidota</taxon>
        <taxon>Bacteroidia</taxon>
        <taxon>Marinilabiliales</taxon>
        <taxon>Prolixibacteraceae</taxon>
        <taxon>Prolixibacter</taxon>
    </lineage>
</organism>
<dbReference type="InterPro" id="IPR036390">
    <property type="entry name" value="WH_DNA-bd_sf"/>
</dbReference>
<reference evidence="2 3" key="1">
    <citation type="submission" date="2019-10" db="EMBL/GenBank/DDBJ databases">
        <title>Prolixibacter strains distinguished by the presence of nitrate reductase genes were adept at nitrate-dependent anaerobic corrosion of metallic iron and carbon steel.</title>
        <authorList>
            <person name="Iino T."/>
            <person name="Shono N."/>
            <person name="Ito K."/>
            <person name="Nakamura R."/>
            <person name="Sueoka K."/>
            <person name="Harayama S."/>
            <person name="Ohkuma M."/>
        </authorList>
    </citation>
    <scope>NUCLEOTIDE SEQUENCE [LARGE SCALE GENOMIC DNA]</scope>
    <source>
        <strain evidence="2 3">JCM 13498</strain>
    </source>
</reference>
<dbReference type="OrthoDB" id="1163801at2"/>